<dbReference type="InterPro" id="IPR036388">
    <property type="entry name" value="WH-like_DNA-bd_sf"/>
</dbReference>
<dbReference type="InterPro" id="IPR005119">
    <property type="entry name" value="LysR_subst-bd"/>
</dbReference>
<keyword evidence="3" id="KW-0238">DNA-binding</keyword>
<accession>A0A2S6MYY6</accession>
<gene>
    <name evidence="5" type="ORF">CCR94_19705</name>
</gene>
<dbReference type="OrthoDB" id="9786526at2"/>
<dbReference type="GO" id="GO:0043565">
    <property type="term" value="F:sequence-specific DNA binding"/>
    <property type="evidence" value="ECO:0007669"/>
    <property type="project" value="TreeGrafter"/>
</dbReference>
<dbReference type="PANTHER" id="PTHR30537:SF5">
    <property type="entry name" value="HTH-TYPE TRANSCRIPTIONAL ACTIVATOR TTDR-RELATED"/>
    <property type="match status" value="1"/>
</dbReference>
<dbReference type="Gene3D" id="1.10.10.10">
    <property type="entry name" value="Winged helix-like DNA-binding domain superfamily/Winged helix DNA-binding domain"/>
    <property type="match status" value="1"/>
</dbReference>
<dbReference type="CDD" id="cd08471">
    <property type="entry name" value="PBP2_CrgA_like_2"/>
    <property type="match status" value="1"/>
</dbReference>
<comment type="caution">
    <text evidence="5">The sequence shown here is derived from an EMBL/GenBank/DDBJ whole genome shotgun (WGS) entry which is preliminary data.</text>
</comment>
<dbReference type="InterPro" id="IPR000847">
    <property type="entry name" value="LysR_HTH_N"/>
</dbReference>
<dbReference type="PROSITE" id="PS50931">
    <property type="entry name" value="HTH_LYSR"/>
    <property type="match status" value="1"/>
</dbReference>
<dbReference type="RefSeq" id="WP_104509545.1">
    <property type="nucleotide sequence ID" value="NZ_JACIGC010000032.1"/>
</dbReference>
<dbReference type="EMBL" id="NHSJ01000122">
    <property type="protein sequence ID" value="PPQ27594.1"/>
    <property type="molecule type" value="Genomic_DNA"/>
</dbReference>
<sequence>MDRLEAMSILLTVVETGSLSAAGRKLNVHLATVSRKVSELEAHLGTRLFNRSSRQFTPTDAGLAYIASCRRILDDVEEAERVASGEFRTPKGDLIISAPIVFGRLHLLPVAVEFLRAYPEIDIKVIFADTMVDLLEEHVDLALRIGALPDSGLFAIRLGTIRHVLCASPAYLAEHGVPQNLAELETHVCVAFQTLSAAGLWRFKSATITPRARLVVNTADAAIDAAIGGVGVTRVLSYQAEAAIRAGALTVVMEDCEPAPLPVSLVHSGERLLPLKLRAFLDFATPRLKARVVKAALRPASDGDNAP</sequence>
<dbReference type="Proteomes" id="UP000239089">
    <property type="component" value="Unassembled WGS sequence"/>
</dbReference>
<keyword evidence="2" id="KW-0805">Transcription regulation</keyword>
<name>A0A2S6MYY6_9HYPH</name>
<reference evidence="5 6" key="1">
    <citation type="journal article" date="2018" name="Arch. Microbiol.">
        <title>New insights into the metabolic potential of the phototrophic purple bacterium Rhodopila globiformis DSM 161(T) from its draft genome sequence and evidence for a vanadium-dependent nitrogenase.</title>
        <authorList>
            <person name="Imhoff J.F."/>
            <person name="Rahn T."/>
            <person name="Kunzel S."/>
            <person name="Neulinger S.C."/>
        </authorList>
    </citation>
    <scope>NUCLEOTIDE SEQUENCE [LARGE SCALE GENOMIC DNA]</scope>
    <source>
        <strain evidence="5 6">DSM 16996</strain>
    </source>
</reference>
<dbReference type="SUPFAM" id="SSF46785">
    <property type="entry name" value="Winged helix' DNA-binding domain"/>
    <property type="match status" value="1"/>
</dbReference>
<evidence type="ECO:0000313" key="5">
    <source>
        <dbReference type="EMBL" id="PPQ27594.1"/>
    </source>
</evidence>
<evidence type="ECO:0000256" key="4">
    <source>
        <dbReference type="ARBA" id="ARBA00023163"/>
    </source>
</evidence>
<dbReference type="AlphaFoldDB" id="A0A2S6MYY6"/>
<dbReference type="SUPFAM" id="SSF53850">
    <property type="entry name" value="Periplasmic binding protein-like II"/>
    <property type="match status" value="1"/>
</dbReference>
<evidence type="ECO:0000256" key="2">
    <source>
        <dbReference type="ARBA" id="ARBA00023015"/>
    </source>
</evidence>
<dbReference type="GO" id="GO:0006351">
    <property type="term" value="P:DNA-templated transcription"/>
    <property type="evidence" value="ECO:0007669"/>
    <property type="project" value="TreeGrafter"/>
</dbReference>
<protein>
    <submittedName>
        <fullName evidence="5">LysR family transcriptional regulator</fullName>
    </submittedName>
</protein>
<proteinExistence type="inferred from homology"/>
<evidence type="ECO:0000313" key="6">
    <source>
        <dbReference type="Proteomes" id="UP000239089"/>
    </source>
</evidence>
<dbReference type="GO" id="GO:0003700">
    <property type="term" value="F:DNA-binding transcription factor activity"/>
    <property type="evidence" value="ECO:0007669"/>
    <property type="project" value="InterPro"/>
</dbReference>
<organism evidence="5 6">
    <name type="scientific">Rhodoblastus sphagnicola</name>
    <dbReference type="NCBI Taxonomy" id="333368"/>
    <lineage>
        <taxon>Bacteria</taxon>
        <taxon>Pseudomonadati</taxon>
        <taxon>Pseudomonadota</taxon>
        <taxon>Alphaproteobacteria</taxon>
        <taxon>Hyphomicrobiales</taxon>
        <taxon>Rhodoblastaceae</taxon>
        <taxon>Rhodoblastus</taxon>
    </lineage>
</organism>
<dbReference type="Gene3D" id="3.40.190.290">
    <property type="match status" value="1"/>
</dbReference>
<dbReference type="Pfam" id="PF00126">
    <property type="entry name" value="HTH_1"/>
    <property type="match status" value="1"/>
</dbReference>
<dbReference type="PANTHER" id="PTHR30537">
    <property type="entry name" value="HTH-TYPE TRANSCRIPTIONAL REGULATOR"/>
    <property type="match status" value="1"/>
</dbReference>
<comment type="similarity">
    <text evidence="1">Belongs to the LysR transcriptional regulatory family.</text>
</comment>
<keyword evidence="4" id="KW-0804">Transcription</keyword>
<dbReference type="FunFam" id="1.10.10.10:FF:000001">
    <property type="entry name" value="LysR family transcriptional regulator"/>
    <property type="match status" value="1"/>
</dbReference>
<dbReference type="Pfam" id="PF03466">
    <property type="entry name" value="LysR_substrate"/>
    <property type="match status" value="1"/>
</dbReference>
<dbReference type="InterPro" id="IPR036390">
    <property type="entry name" value="WH_DNA-bd_sf"/>
</dbReference>
<evidence type="ECO:0000256" key="3">
    <source>
        <dbReference type="ARBA" id="ARBA00023125"/>
    </source>
</evidence>
<dbReference type="InterPro" id="IPR058163">
    <property type="entry name" value="LysR-type_TF_proteobact-type"/>
</dbReference>
<evidence type="ECO:0000256" key="1">
    <source>
        <dbReference type="ARBA" id="ARBA00009437"/>
    </source>
</evidence>
<keyword evidence="6" id="KW-1185">Reference proteome</keyword>